<dbReference type="PANTHER" id="PTHR10443">
    <property type="entry name" value="MICROSOMAL DIPEPTIDASE"/>
    <property type="match status" value="1"/>
</dbReference>
<dbReference type="OrthoDB" id="9804920at2"/>
<dbReference type="InterPro" id="IPR032466">
    <property type="entry name" value="Metal_Hydrolase"/>
</dbReference>
<dbReference type="CDD" id="cd01301">
    <property type="entry name" value="rDP_like"/>
    <property type="match status" value="1"/>
</dbReference>
<dbReference type="GO" id="GO:0006508">
    <property type="term" value="P:proteolysis"/>
    <property type="evidence" value="ECO:0007669"/>
    <property type="project" value="InterPro"/>
</dbReference>
<organism evidence="1 2">
    <name type="scientific">Marihabitans asiaticum</name>
    <dbReference type="NCBI Taxonomy" id="415218"/>
    <lineage>
        <taxon>Bacteria</taxon>
        <taxon>Bacillati</taxon>
        <taxon>Actinomycetota</taxon>
        <taxon>Actinomycetes</taxon>
        <taxon>Micrococcales</taxon>
        <taxon>Intrasporangiaceae</taxon>
        <taxon>Marihabitans</taxon>
    </lineage>
</organism>
<sequence length="344" mass="37790">MTPPFWGEQVRVLDGHNDLPWHHRELAGYDLDAVDIARPQPRLHTDLPRMRAGGLAAQLWSVWVPCEHQGEAAVAATHEQIDFVEAMCARYDEMALARSVADVEAAWAHGRHAALLGMEGGHSIDCSLEHLADFAGRGVRYLTLTHNDNTPWADSATDEPVHGGLTDFGREVVQEMNRLGLVVDLSHVAATTMRDALDVSTRPVMFSHSNALDLCSHPRNVPGDVLEQIPGNGGVVMANFVPYFLREDWAQWRLRGYREEERPTVPAGVDDVVAHLEHLREVVGVDHVGIGADFDGVDLLPDGLGDVSTYPRLFTALRAKGWSAADIDALAHRNGLRVLADSQV</sequence>
<comment type="caution">
    <text evidence="1">The sequence shown here is derived from an EMBL/GenBank/DDBJ whole genome shotgun (WGS) entry which is preliminary data.</text>
</comment>
<dbReference type="PANTHER" id="PTHR10443:SF12">
    <property type="entry name" value="DIPEPTIDASE"/>
    <property type="match status" value="1"/>
</dbReference>
<gene>
    <name evidence="1" type="ORF">FB557_1066</name>
</gene>
<protein>
    <submittedName>
        <fullName evidence="1">Membrane dipeptidase</fullName>
    </submittedName>
</protein>
<evidence type="ECO:0000313" key="1">
    <source>
        <dbReference type="EMBL" id="TWD15552.1"/>
    </source>
</evidence>
<accession>A0A560WD68</accession>
<dbReference type="Gene3D" id="3.20.20.140">
    <property type="entry name" value="Metal-dependent hydrolases"/>
    <property type="match status" value="1"/>
</dbReference>
<dbReference type="AlphaFoldDB" id="A0A560WD68"/>
<dbReference type="Proteomes" id="UP000315628">
    <property type="component" value="Unassembled WGS sequence"/>
</dbReference>
<dbReference type="GO" id="GO:0070573">
    <property type="term" value="F:metallodipeptidase activity"/>
    <property type="evidence" value="ECO:0007669"/>
    <property type="project" value="InterPro"/>
</dbReference>
<reference evidence="1 2" key="1">
    <citation type="submission" date="2019-06" db="EMBL/GenBank/DDBJ databases">
        <title>Sequencing the genomes of 1000 actinobacteria strains.</title>
        <authorList>
            <person name="Klenk H.-P."/>
        </authorList>
    </citation>
    <scope>NUCLEOTIDE SEQUENCE [LARGE SCALE GENOMIC DNA]</scope>
    <source>
        <strain evidence="1 2">DSM 18935</strain>
    </source>
</reference>
<evidence type="ECO:0000313" key="2">
    <source>
        <dbReference type="Proteomes" id="UP000315628"/>
    </source>
</evidence>
<dbReference type="EMBL" id="VIUW01000002">
    <property type="protein sequence ID" value="TWD15552.1"/>
    <property type="molecule type" value="Genomic_DNA"/>
</dbReference>
<name>A0A560WD68_9MICO</name>
<proteinExistence type="predicted"/>
<dbReference type="Pfam" id="PF01244">
    <property type="entry name" value="Peptidase_M19"/>
    <property type="match status" value="1"/>
</dbReference>
<keyword evidence="2" id="KW-1185">Reference proteome</keyword>
<dbReference type="InterPro" id="IPR008257">
    <property type="entry name" value="Pept_M19"/>
</dbReference>
<dbReference type="PROSITE" id="PS51365">
    <property type="entry name" value="RENAL_DIPEPTIDASE_2"/>
    <property type="match status" value="1"/>
</dbReference>
<dbReference type="SUPFAM" id="SSF51556">
    <property type="entry name" value="Metallo-dependent hydrolases"/>
    <property type="match status" value="1"/>
</dbReference>